<feature type="domain" description="DOG1" evidence="10">
    <location>
        <begin position="230"/>
        <end position="443"/>
    </location>
</feature>
<dbReference type="PROSITE" id="PS00036">
    <property type="entry name" value="BZIP_BASIC"/>
    <property type="match status" value="1"/>
</dbReference>
<dbReference type="AlphaFoldDB" id="A0A0D9WA40"/>
<accession>A0A0D9WA40</accession>
<name>A0A0D9WA40_9ORYZ</name>
<dbReference type="Gramene" id="LPERR04G22430.2">
    <property type="protein sequence ID" value="LPERR04G22430.2"/>
    <property type="gene ID" value="LPERR04G22430"/>
</dbReference>
<dbReference type="STRING" id="77586.A0A0D9WA40"/>
<evidence type="ECO:0000256" key="2">
    <source>
        <dbReference type="ARBA" id="ARBA00007163"/>
    </source>
</evidence>
<proteinExistence type="inferred from homology"/>
<dbReference type="CDD" id="cd14708">
    <property type="entry name" value="bZIP_HBP1b-like"/>
    <property type="match status" value="1"/>
</dbReference>
<evidence type="ECO:0000313" key="11">
    <source>
        <dbReference type="EnsemblPlants" id="LPERR04G22430.2"/>
    </source>
</evidence>
<sequence>MTVAAHFLAEKKTASATATWGSAVAFNNAAISEHGSIEPCRKYSIGGDQFKNDIMELYPGYLEDHFNIHKLSISSASPPEYMTLASTQFAAPVRMGAYDRPPPVGMWSHEQFKVDNGQATSASTIMESEMKYEARLEEVPQVVLDQEARNVDQEASKSPDKVLRRLAQNREAARKSRLRKKAYIQQLETSRLKLAQLEQELQRARQQSVYANGGLREPNLGFTGAIDPGAVNFEIEYSHWVDEQNRNTGELRNALLQAQTTEDELKLLVEIGLENYSRLFNIKKDAANSDVFYVMSGMWKTPTERFFLWIGGFRPSEVLKNLRPQLEPLLEHQIVSVNGLQHSSMQAEDALSQGMDKLKQTIADSLTAADPFGSPDAYMVHMANAVEQLKSLVKFVIQADHLRHTTLLEMRRILTTRQAARGLVALGDYLQRFRALSSLWTARPRDSGIS</sequence>
<keyword evidence="12" id="KW-1185">Reference proteome</keyword>
<dbReference type="eggNOG" id="ENOG502QS1H">
    <property type="taxonomic scope" value="Eukaryota"/>
</dbReference>
<dbReference type="Pfam" id="PF14144">
    <property type="entry name" value="DOG1"/>
    <property type="match status" value="1"/>
</dbReference>
<keyword evidence="5" id="KW-0238">DNA-binding</keyword>
<dbReference type="PANTHER" id="PTHR45693">
    <property type="entry name" value="TRANSCRIPTION FACTOR TGA9"/>
    <property type="match status" value="1"/>
</dbReference>
<comment type="similarity">
    <text evidence="2">Belongs to the bZIP family.</text>
</comment>
<protein>
    <recommendedName>
        <fullName evidence="13">DOG1 domain-containing protein</fullName>
    </recommendedName>
</protein>
<reference evidence="11" key="3">
    <citation type="submission" date="2015-04" db="UniProtKB">
        <authorList>
            <consortium name="EnsemblPlants"/>
        </authorList>
    </citation>
    <scope>IDENTIFICATION</scope>
</reference>
<dbReference type="InterPro" id="IPR046347">
    <property type="entry name" value="bZIP_sf"/>
</dbReference>
<dbReference type="GO" id="GO:0005634">
    <property type="term" value="C:nucleus"/>
    <property type="evidence" value="ECO:0007669"/>
    <property type="project" value="UniProtKB-SubCell"/>
</dbReference>
<dbReference type="SMART" id="SM00338">
    <property type="entry name" value="BRLZ"/>
    <property type="match status" value="1"/>
</dbReference>
<keyword evidence="7" id="KW-0539">Nucleus</keyword>
<dbReference type="InterPro" id="IPR004827">
    <property type="entry name" value="bZIP"/>
</dbReference>
<dbReference type="GO" id="GO:0006952">
    <property type="term" value="P:defense response"/>
    <property type="evidence" value="ECO:0007669"/>
    <property type="project" value="UniProtKB-KW"/>
</dbReference>
<evidence type="ECO:0000313" key="12">
    <source>
        <dbReference type="Proteomes" id="UP000032180"/>
    </source>
</evidence>
<evidence type="ECO:0000256" key="1">
    <source>
        <dbReference type="ARBA" id="ARBA00004123"/>
    </source>
</evidence>
<evidence type="ECO:0000259" key="9">
    <source>
        <dbReference type="PROSITE" id="PS50217"/>
    </source>
</evidence>
<keyword evidence="8" id="KW-0175">Coiled coil</keyword>
<dbReference type="PANTHER" id="PTHR45693:SF36">
    <property type="entry name" value="TRANSCRIPTION FACTOR TGA4"/>
    <property type="match status" value="1"/>
</dbReference>
<dbReference type="InterPro" id="IPR025422">
    <property type="entry name" value="TGA_domain"/>
</dbReference>
<evidence type="ECO:0000259" key="10">
    <source>
        <dbReference type="PROSITE" id="PS51806"/>
    </source>
</evidence>
<evidence type="ECO:0000256" key="8">
    <source>
        <dbReference type="SAM" id="Coils"/>
    </source>
</evidence>
<dbReference type="GO" id="GO:0045893">
    <property type="term" value="P:positive regulation of DNA-templated transcription"/>
    <property type="evidence" value="ECO:0007669"/>
    <property type="project" value="UniProtKB-ARBA"/>
</dbReference>
<dbReference type="Proteomes" id="UP000032180">
    <property type="component" value="Chromosome 4"/>
</dbReference>
<keyword evidence="4" id="KW-0805">Transcription regulation</keyword>
<feature type="domain" description="BZIP" evidence="9">
    <location>
        <begin position="159"/>
        <end position="203"/>
    </location>
</feature>
<evidence type="ECO:0000256" key="7">
    <source>
        <dbReference type="ARBA" id="ARBA00023242"/>
    </source>
</evidence>
<keyword evidence="3" id="KW-0611">Plant defense</keyword>
<dbReference type="Gene3D" id="1.20.5.170">
    <property type="match status" value="1"/>
</dbReference>
<evidence type="ECO:0000256" key="5">
    <source>
        <dbReference type="ARBA" id="ARBA00023125"/>
    </source>
</evidence>
<evidence type="ECO:0000256" key="4">
    <source>
        <dbReference type="ARBA" id="ARBA00023015"/>
    </source>
</evidence>
<evidence type="ECO:0000256" key="6">
    <source>
        <dbReference type="ARBA" id="ARBA00023163"/>
    </source>
</evidence>
<reference evidence="11 12" key="1">
    <citation type="submission" date="2012-08" db="EMBL/GenBank/DDBJ databases">
        <title>Oryza genome evolution.</title>
        <authorList>
            <person name="Wing R.A."/>
        </authorList>
    </citation>
    <scope>NUCLEOTIDE SEQUENCE</scope>
</reference>
<organism evidence="11 12">
    <name type="scientific">Leersia perrieri</name>
    <dbReference type="NCBI Taxonomy" id="77586"/>
    <lineage>
        <taxon>Eukaryota</taxon>
        <taxon>Viridiplantae</taxon>
        <taxon>Streptophyta</taxon>
        <taxon>Embryophyta</taxon>
        <taxon>Tracheophyta</taxon>
        <taxon>Spermatophyta</taxon>
        <taxon>Magnoliopsida</taxon>
        <taxon>Liliopsida</taxon>
        <taxon>Poales</taxon>
        <taxon>Poaceae</taxon>
        <taxon>BOP clade</taxon>
        <taxon>Oryzoideae</taxon>
        <taxon>Oryzeae</taxon>
        <taxon>Oryzinae</taxon>
        <taxon>Leersia</taxon>
    </lineage>
</organism>
<dbReference type="GO" id="GO:0003700">
    <property type="term" value="F:DNA-binding transcription factor activity"/>
    <property type="evidence" value="ECO:0007669"/>
    <property type="project" value="InterPro"/>
</dbReference>
<dbReference type="PROSITE" id="PS50217">
    <property type="entry name" value="BZIP"/>
    <property type="match status" value="1"/>
</dbReference>
<dbReference type="Pfam" id="PF00170">
    <property type="entry name" value="bZIP_1"/>
    <property type="match status" value="1"/>
</dbReference>
<comment type="subcellular location">
    <subcellularLocation>
        <location evidence="1">Nucleus</location>
    </subcellularLocation>
</comment>
<dbReference type="SUPFAM" id="SSF57959">
    <property type="entry name" value="Leucine zipper domain"/>
    <property type="match status" value="1"/>
</dbReference>
<evidence type="ECO:0000256" key="3">
    <source>
        <dbReference type="ARBA" id="ARBA00022821"/>
    </source>
</evidence>
<reference evidence="12" key="2">
    <citation type="submission" date="2013-12" db="EMBL/GenBank/DDBJ databases">
        <authorList>
            <person name="Yu Y."/>
            <person name="Lee S."/>
            <person name="de Baynast K."/>
            <person name="Wissotski M."/>
            <person name="Liu L."/>
            <person name="Talag J."/>
            <person name="Goicoechea J."/>
            <person name="Angelova A."/>
            <person name="Jetty R."/>
            <person name="Kudrna D."/>
            <person name="Golser W."/>
            <person name="Rivera L."/>
            <person name="Zhang J."/>
            <person name="Wing R."/>
        </authorList>
    </citation>
    <scope>NUCLEOTIDE SEQUENCE</scope>
</reference>
<dbReference type="GO" id="GO:0043565">
    <property type="term" value="F:sequence-specific DNA binding"/>
    <property type="evidence" value="ECO:0007669"/>
    <property type="project" value="InterPro"/>
</dbReference>
<keyword evidence="6" id="KW-0804">Transcription</keyword>
<dbReference type="PROSITE" id="PS51806">
    <property type="entry name" value="DOG1"/>
    <property type="match status" value="1"/>
</dbReference>
<dbReference type="EnsemblPlants" id="LPERR04G22430.2">
    <property type="protein sequence ID" value="LPERR04G22430.2"/>
    <property type="gene ID" value="LPERR04G22430"/>
</dbReference>
<dbReference type="FunFam" id="1.20.5.170:FF:000019">
    <property type="entry name" value="BZIP family transcription factor"/>
    <property type="match status" value="1"/>
</dbReference>
<feature type="coiled-coil region" evidence="8">
    <location>
        <begin position="180"/>
        <end position="207"/>
    </location>
</feature>
<dbReference type="GO" id="GO:0006351">
    <property type="term" value="P:DNA-templated transcription"/>
    <property type="evidence" value="ECO:0007669"/>
    <property type="project" value="InterPro"/>
</dbReference>
<evidence type="ECO:0008006" key="13">
    <source>
        <dbReference type="Google" id="ProtNLM"/>
    </source>
</evidence>